<evidence type="ECO:0000313" key="2">
    <source>
        <dbReference type="Proteomes" id="UP000614058"/>
    </source>
</evidence>
<keyword evidence="2" id="KW-1185">Reference proteome</keyword>
<organism evidence="1 2">
    <name type="scientific">Kingella bonacorsii</name>
    <dbReference type="NCBI Taxonomy" id="2796361"/>
    <lineage>
        <taxon>Bacteria</taxon>
        <taxon>Pseudomonadati</taxon>
        <taxon>Pseudomonadota</taxon>
        <taxon>Betaproteobacteria</taxon>
        <taxon>Neisseriales</taxon>
        <taxon>Neisseriaceae</taxon>
        <taxon>Kingella</taxon>
    </lineage>
</organism>
<name>A0ABS1BTE0_9NEIS</name>
<protein>
    <submittedName>
        <fullName evidence="1">Uncharacterized protein</fullName>
    </submittedName>
</protein>
<dbReference type="GeneID" id="84905372"/>
<proteinExistence type="predicted"/>
<dbReference type="RefSeq" id="WP_003793154.1">
    <property type="nucleotide sequence ID" value="NZ_JAEHNZ010000002.1"/>
</dbReference>
<reference evidence="1 2" key="1">
    <citation type="journal article" date="2021" name="Pathogens">
        <title>Isolation and Characterization of Kingella bonacorsii sp. nov., A Novel Kingella Species Detected in a Stable Periodontitis Subject.</title>
        <authorList>
            <person name="Antezack A."/>
            <person name="Boxberger M."/>
            <person name="Rolland C."/>
            <person name="Monnet-Corti V."/>
            <person name="La Scola B."/>
        </authorList>
    </citation>
    <scope>NUCLEOTIDE SEQUENCE [LARGE SCALE GENOMIC DNA]</scope>
    <source>
        <strain evidence="1 2">Marseille-Q4569</strain>
    </source>
</reference>
<comment type="caution">
    <text evidence="1">The sequence shown here is derived from an EMBL/GenBank/DDBJ whole genome shotgun (WGS) entry which is preliminary data.</text>
</comment>
<accession>A0ABS1BTE0</accession>
<evidence type="ECO:0000313" key="1">
    <source>
        <dbReference type="EMBL" id="MBK0396556.1"/>
    </source>
</evidence>
<dbReference type="EMBL" id="JAEHNZ010000002">
    <property type="protein sequence ID" value="MBK0396556.1"/>
    <property type="molecule type" value="Genomic_DNA"/>
</dbReference>
<dbReference type="Proteomes" id="UP000614058">
    <property type="component" value="Unassembled WGS sequence"/>
</dbReference>
<sequence>MIWKTIDAERGSLKTRKPVFRLHLNASDAVRQPENEYAAYAAKPVSGSLKATPLQKSPNY</sequence>
<gene>
    <name evidence="1" type="ORF">JDW22_08220</name>
</gene>